<name>A0A6B9DHB0_9RHAB</name>
<accession>A0A6B9DHB0</accession>
<organism evidence="2">
    <name type="scientific">Burg el Arab virus</name>
    <dbReference type="NCBI Taxonomy" id="2686073"/>
    <lineage>
        <taxon>Viruses</taxon>
        <taxon>Riboviria</taxon>
        <taxon>Orthornavirae</taxon>
        <taxon>Negarnaviricota</taxon>
        <taxon>Haploviricotina</taxon>
        <taxon>Monjiviricetes</taxon>
        <taxon>Mononegavirales</taxon>
        <taxon>Rhabdoviridae</taxon>
        <taxon>Alpharhabdovirinae</taxon>
        <taxon>Sunrhavirus</taxon>
        <taxon>Sunrhavirus alexandria</taxon>
    </lineage>
</organism>
<reference evidence="2" key="1">
    <citation type="submission" date="2019-05" db="EMBL/GenBank/DDBJ databases">
        <title>Molecular and Phylogenetic Characterization of 102 Bunyaviruses in the Families Peribunyaviridae, Nairoviridae, and Phenuiviridae.</title>
        <authorList>
            <person name="Kapuscinski M."/>
            <person name="Bergren N."/>
            <person name="Russell B."/>
            <person name="Lee J."/>
            <person name="Borland E."/>
            <person name="King D."/>
            <person name="Stenglein M."/>
            <person name="Kading R."/>
        </authorList>
    </citation>
    <scope>NUCLEOTIDE SEQUENCE</scope>
    <source>
        <strain evidence="2">EgAr 3782-61</strain>
    </source>
</reference>
<evidence type="ECO:0000256" key="1">
    <source>
        <dbReference type="SAM" id="MobiDB-lite"/>
    </source>
</evidence>
<evidence type="ECO:0000313" key="2">
    <source>
        <dbReference type="EMBL" id="QGX48516.1"/>
    </source>
</evidence>
<feature type="region of interest" description="Disordered" evidence="1">
    <location>
        <begin position="38"/>
        <end position="122"/>
    </location>
</feature>
<proteinExistence type="predicted"/>
<feature type="compositionally biased region" description="Acidic residues" evidence="1">
    <location>
        <begin position="79"/>
        <end position="88"/>
    </location>
</feature>
<feature type="region of interest" description="Disordered" evidence="1">
    <location>
        <begin position="158"/>
        <end position="177"/>
    </location>
</feature>
<dbReference type="EMBL" id="MK965544">
    <property type="protein sequence ID" value="QGX48516.1"/>
    <property type="molecule type" value="Viral_cRNA"/>
</dbReference>
<feature type="compositionally biased region" description="Basic and acidic residues" evidence="1">
    <location>
        <begin position="61"/>
        <end position="73"/>
    </location>
</feature>
<feature type="compositionally biased region" description="Basic and acidic residues" evidence="1">
    <location>
        <begin position="102"/>
        <end position="115"/>
    </location>
</feature>
<protein>
    <submittedName>
        <fullName evidence="2">Phosphoprotein</fullName>
    </submittedName>
</protein>
<sequence>MKKTTTMNDHRAKEIEKIYANLKDEPTICGDDCEDTGGMHGLGMSKSLSGNTYIQPLPMGEVHDHREPKESDKSVPWSSDEDSDTDFVDPDRDTGGSSEDEISNREGKGEIEDTPRSSYSLGFQDGMNDAIYKINNLLVRMDIGTLYVEDGQIKIKKSGQEEENSVESSSDTCFGEKHLDTERNVKKPDSISIEMDSDTEDTNVISGEEFLEILDGGLSLELGGRSKFISLDSVCGAKYAENSNKKMTLMEWVVATCP</sequence>